<dbReference type="PANTHER" id="PTHR40289:SF1">
    <property type="entry name" value="SUSHI DOMAIN-CONTAINING PROTEIN"/>
    <property type="match status" value="1"/>
</dbReference>
<feature type="region of interest" description="Disordered" evidence="1">
    <location>
        <begin position="136"/>
        <end position="159"/>
    </location>
</feature>
<name>A0AAE9DFY1_CAEBR</name>
<gene>
    <name evidence="3" type="ORF">L3Y34_016848</name>
</gene>
<dbReference type="InterPro" id="IPR042312">
    <property type="entry name" value="F26C11.3-like"/>
</dbReference>
<dbReference type="EMBL" id="CP090892">
    <property type="protein sequence ID" value="ULU03636.1"/>
    <property type="molecule type" value="Genomic_DNA"/>
</dbReference>
<dbReference type="PANTHER" id="PTHR40289">
    <property type="entry name" value="PROTEIN CBG04714"/>
    <property type="match status" value="1"/>
</dbReference>
<organism evidence="3 4">
    <name type="scientific">Caenorhabditis briggsae</name>
    <dbReference type="NCBI Taxonomy" id="6238"/>
    <lineage>
        <taxon>Eukaryota</taxon>
        <taxon>Metazoa</taxon>
        <taxon>Ecdysozoa</taxon>
        <taxon>Nematoda</taxon>
        <taxon>Chromadorea</taxon>
        <taxon>Rhabditida</taxon>
        <taxon>Rhabditina</taxon>
        <taxon>Rhabditomorpha</taxon>
        <taxon>Rhabditoidea</taxon>
        <taxon>Rhabditidae</taxon>
        <taxon>Peloderinae</taxon>
        <taxon>Caenorhabditis</taxon>
    </lineage>
</organism>
<evidence type="ECO:0000256" key="2">
    <source>
        <dbReference type="SAM" id="SignalP"/>
    </source>
</evidence>
<feature type="signal peptide" evidence="2">
    <location>
        <begin position="1"/>
        <end position="18"/>
    </location>
</feature>
<keyword evidence="2" id="KW-0732">Signal</keyword>
<reference evidence="3 4" key="1">
    <citation type="submission" date="2022-05" db="EMBL/GenBank/DDBJ databases">
        <title>Chromosome-level reference genomes for two strains of Caenorhabditis briggsae: an improved platform for comparative genomics.</title>
        <authorList>
            <person name="Stevens L."/>
            <person name="Andersen E.C."/>
        </authorList>
    </citation>
    <scope>NUCLEOTIDE SEQUENCE [LARGE SCALE GENOMIC DNA]</scope>
    <source>
        <strain evidence="3">QX1410_ONT</strain>
        <tissue evidence="3">Whole-organism</tissue>
    </source>
</reference>
<dbReference type="Proteomes" id="UP000827892">
    <property type="component" value="Chromosome II"/>
</dbReference>
<feature type="chain" id="PRO_5042047985" evidence="2">
    <location>
        <begin position="19"/>
        <end position="376"/>
    </location>
</feature>
<feature type="region of interest" description="Disordered" evidence="1">
    <location>
        <begin position="99"/>
        <end position="118"/>
    </location>
</feature>
<evidence type="ECO:0000256" key="1">
    <source>
        <dbReference type="SAM" id="MobiDB-lite"/>
    </source>
</evidence>
<evidence type="ECO:0000313" key="3">
    <source>
        <dbReference type="EMBL" id="ULU03636.1"/>
    </source>
</evidence>
<evidence type="ECO:0000313" key="4">
    <source>
        <dbReference type="Proteomes" id="UP000827892"/>
    </source>
</evidence>
<proteinExistence type="predicted"/>
<sequence>MKPVLLSLVVVLTTNIYCQDSSTDASSTTPLDCGYLANSYKNDDYSYDGQCCNPKAVAYMDEEYGSNWREDLADAVSRTTFLFNQRLCDVSSTSSTTAATSSTTELKSSTTNSPTTTTEEINCSWYNRMRGICGASTASTTSPAKSEFKSTDLTSTTEAEMTSESASVDYLNATYNDKWTTNKVKIDRRDYIRALRNSGLCGRSTTSTVISTSSTTITTTSEFESTGLASTLEAETSSKSEFPLTYNGKCCNKEAVDYCIMYYKDWMNNGRNYELLNVLNSLGYCYEQTSTEDPDCCSSESLAYLNNNKLLWKELWGLLGGLFLQDLENNGFCGLTVQSLIHLYEFINEPCDCCHATPNIGLMIILDLLILSQNKT</sequence>
<accession>A0AAE9DFY1</accession>
<dbReference type="AlphaFoldDB" id="A0AAE9DFY1"/>
<protein>
    <submittedName>
        <fullName evidence="3">Uncharacterized protein</fullName>
    </submittedName>
</protein>